<gene>
    <name evidence="4" type="ORF">H8S64_08245</name>
</gene>
<dbReference type="Gene3D" id="2.60.120.1440">
    <property type="match status" value="1"/>
</dbReference>
<evidence type="ECO:0000313" key="4">
    <source>
        <dbReference type="EMBL" id="MBC5621085.1"/>
    </source>
</evidence>
<feature type="domain" description="Protein FecR C-terminal" evidence="3">
    <location>
        <begin position="257"/>
        <end position="325"/>
    </location>
</feature>
<evidence type="ECO:0000259" key="3">
    <source>
        <dbReference type="Pfam" id="PF16344"/>
    </source>
</evidence>
<name>A0ABR7D0L3_9BACT</name>
<dbReference type="Pfam" id="PF16344">
    <property type="entry name" value="FecR_C"/>
    <property type="match status" value="1"/>
</dbReference>
<evidence type="ECO:0000313" key="5">
    <source>
        <dbReference type="Proteomes" id="UP000646484"/>
    </source>
</evidence>
<dbReference type="PANTHER" id="PTHR30273">
    <property type="entry name" value="PERIPLASMIC SIGNAL SENSOR AND SIGMA FACTOR ACTIVATOR FECR-RELATED"/>
    <property type="match status" value="1"/>
</dbReference>
<keyword evidence="1" id="KW-0812">Transmembrane</keyword>
<dbReference type="InterPro" id="IPR006860">
    <property type="entry name" value="FecR"/>
</dbReference>
<dbReference type="EMBL" id="JACOOH010000003">
    <property type="protein sequence ID" value="MBC5621085.1"/>
    <property type="molecule type" value="Genomic_DNA"/>
</dbReference>
<feature type="domain" description="FecR protein" evidence="2">
    <location>
        <begin position="127"/>
        <end position="216"/>
    </location>
</feature>
<protein>
    <submittedName>
        <fullName evidence="4">FecR domain-containing protein</fullName>
    </submittedName>
</protein>
<accession>A0ABR7D0L3</accession>
<organism evidence="4 5">
    <name type="scientific">Butyricimonas hominis</name>
    <dbReference type="NCBI Taxonomy" id="2763032"/>
    <lineage>
        <taxon>Bacteria</taxon>
        <taxon>Pseudomonadati</taxon>
        <taxon>Bacteroidota</taxon>
        <taxon>Bacteroidia</taxon>
        <taxon>Bacteroidales</taxon>
        <taxon>Odoribacteraceae</taxon>
        <taxon>Butyricimonas</taxon>
    </lineage>
</organism>
<evidence type="ECO:0000259" key="2">
    <source>
        <dbReference type="Pfam" id="PF04773"/>
    </source>
</evidence>
<feature type="transmembrane region" description="Helical" evidence="1">
    <location>
        <begin position="28"/>
        <end position="49"/>
    </location>
</feature>
<dbReference type="InterPro" id="IPR032508">
    <property type="entry name" value="FecR_C"/>
</dbReference>
<comment type="caution">
    <text evidence="4">The sequence shown here is derived from an EMBL/GenBank/DDBJ whole genome shotgun (WGS) entry which is preliminary data.</text>
</comment>
<reference evidence="4 5" key="1">
    <citation type="submission" date="2020-08" db="EMBL/GenBank/DDBJ databases">
        <title>Genome public.</title>
        <authorList>
            <person name="Liu C."/>
            <person name="Sun Q."/>
        </authorList>
    </citation>
    <scope>NUCLEOTIDE SEQUENCE [LARGE SCALE GENOMIC DNA]</scope>
    <source>
        <strain evidence="4 5">NSJ-56</strain>
    </source>
</reference>
<keyword evidence="1" id="KW-0472">Membrane</keyword>
<dbReference type="Gene3D" id="3.55.50.30">
    <property type="match status" value="1"/>
</dbReference>
<proteinExistence type="predicted"/>
<dbReference type="Pfam" id="PF04773">
    <property type="entry name" value="FecR"/>
    <property type="match status" value="1"/>
</dbReference>
<dbReference type="Proteomes" id="UP000646484">
    <property type="component" value="Unassembled WGS sequence"/>
</dbReference>
<keyword evidence="1" id="KW-1133">Transmembrane helix</keyword>
<sequence length="328" mass="37677">MPEPDYDRIWNRVVKDPVIVRRHKIRRVLRYAAVIILPFILLLSGVFLLNRDKPSGEMAVSFERPKNAILLTLSDGSELNLREMQQKYLTRESMVEIRQDSTKGLVYETKAEDDTVRRYHTLEIPVAADFRLQLSDGSVVYLNSGSKLRYPVTFGGAERKVYLEGEGYFEVVRDEEHPFKVEVRNMEVEVLGTSFNINAYPEKPDVQTTLASGKVQVTSGTKRVVLSPGEQAACVNGDIHVREVDVREYTSWKDGMFIFNKMSLRDIMIQMERWYGLKVTFFGSGIEEYTFTGMIDKNLPAAETFKVIEKVVDVRFSLKDRNVVVTRL</sequence>
<keyword evidence="5" id="KW-1185">Reference proteome</keyword>
<evidence type="ECO:0000256" key="1">
    <source>
        <dbReference type="SAM" id="Phobius"/>
    </source>
</evidence>
<dbReference type="PANTHER" id="PTHR30273:SF2">
    <property type="entry name" value="PROTEIN FECR"/>
    <property type="match status" value="1"/>
</dbReference>
<dbReference type="InterPro" id="IPR012373">
    <property type="entry name" value="Ferrdict_sens_TM"/>
</dbReference>